<dbReference type="Proteomes" id="UP000266915">
    <property type="component" value="Unassembled WGS sequence"/>
</dbReference>
<gene>
    <name evidence="1" type="ORF">EDD42_4042</name>
</gene>
<evidence type="ECO:0000313" key="2">
    <source>
        <dbReference type="Proteomes" id="UP000266915"/>
    </source>
</evidence>
<reference evidence="1 2" key="1">
    <citation type="submission" date="2018-11" db="EMBL/GenBank/DDBJ databases">
        <title>Sequencing the genomes of 1000 actinobacteria strains.</title>
        <authorList>
            <person name="Klenk H.-P."/>
        </authorList>
    </citation>
    <scope>NUCLEOTIDE SEQUENCE [LARGE SCALE GENOMIC DNA]</scope>
    <source>
        <strain evidence="1 2">DSM 14012</strain>
    </source>
</reference>
<dbReference type="RefSeq" id="WP_085514131.1">
    <property type="nucleotide sequence ID" value="NZ_FXAP01000007.1"/>
</dbReference>
<accession>A0A3N2BLF6</accession>
<evidence type="ECO:0000313" key="1">
    <source>
        <dbReference type="EMBL" id="ROR76089.1"/>
    </source>
</evidence>
<comment type="caution">
    <text evidence="1">The sequence shown here is derived from an EMBL/GenBank/DDBJ whole genome shotgun (WGS) entry which is preliminary data.</text>
</comment>
<dbReference type="EMBL" id="RKHL01000002">
    <property type="protein sequence ID" value="ROR76089.1"/>
    <property type="molecule type" value="Genomic_DNA"/>
</dbReference>
<name>A0A3N2BLF6_9MICO</name>
<dbReference type="AlphaFoldDB" id="A0A3N2BLF6"/>
<sequence length="226" mass="24700">MSSITSWRLRASDPAEELDLLRADYGHQSLTDRELLAVDLLTQLQHQELHHGPTRLQYSADDQVQMISTDLDVATDVRVDSFPAAGAQYAVEQGFIAEFDGGVTFTAAACDWMNPLRVAAGWLSLRTPVMSLVAVVGGTRHTELRRHVGGFRVISTRPGLPAYEVKYRWLVPDPVVEEALTSGLLALAGTTLSRTELAAQLPDNFRDFALADPSGIDGVADLEQKN</sequence>
<organism evidence="1 2">
    <name type="scientific">Plantibacter flavus</name>
    <dbReference type="NCBI Taxonomy" id="150123"/>
    <lineage>
        <taxon>Bacteria</taxon>
        <taxon>Bacillati</taxon>
        <taxon>Actinomycetota</taxon>
        <taxon>Actinomycetes</taxon>
        <taxon>Micrococcales</taxon>
        <taxon>Microbacteriaceae</taxon>
        <taxon>Plantibacter</taxon>
    </lineage>
</organism>
<proteinExistence type="predicted"/>
<protein>
    <submittedName>
        <fullName evidence="1">Uncharacterized protein</fullName>
    </submittedName>
</protein>
<keyword evidence="2" id="KW-1185">Reference proteome</keyword>